<keyword evidence="11" id="KW-1185">Reference proteome</keyword>
<accession>A0AA46TG26</accession>
<dbReference type="Proteomes" id="UP001164390">
    <property type="component" value="Chromosome"/>
</dbReference>
<dbReference type="PIRSF" id="PIRSF010631">
    <property type="entry name" value="A-rhamnsds"/>
    <property type="match status" value="1"/>
</dbReference>
<evidence type="ECO:0000259" key="6">
    <source>
        <dbReference type="Pfam" id="PF05592"/>
    </source>
</evidence>
<feature type="signal peptide" evidence="5">
    <location>
        <begin position="1"/>
        <end position="21"/>
    </location>
</feature>
<evidence type="ECO:0000256" key="1">
    <source>
        <dbReference type="ARBA" id="ARBA00001445"/>
    </source>
</evidence>
<dbReference type="EC" id="3.2.1.40" evidence="2"/>
<feature type="domain" description="Alpha-L-rhamnosidase six-hairpin glycosidase" evidence="8">
    <location>
        <begin position="598"/>
        <end position="932"/>
    </location>
</feature>
<gene>
    <name evidence="10" type="ORF">L0C25_19340</name>
</gene>
<dbReference type="InterPro" id="IPR035396">
    <property type="entry name" value="Bac_rhamnosid6H"/>
</dbReference>
<dbReference type="Gene3D" id="1.50.10.10">
    <property type="match status" value="1"/>
</dbReference>
<organism evidence="10 11">
    <name type="scientific">Solicola gregarius</name>
    <dbReference type="NCBI Taxonomy" id="2908642"/>
    <lineage>
        <taxon>Bacteria</taxon>
        <taxon>Bacillati</taxon>
        <taxon>Actinomycetota</taxon>
        <taxon>Actinomycetes</taxon>
        <taxon>Propionibacteriales</taxon>
        <taxon>Nocardioidaceae</taxon>
        <taxon>Solicola</taxon>
    </lineage>
</organism>
<dbReference type="RefSeq" id="WP_271633424.1">
    <property type="nucleotide sequence ID" value="NZ_CP094970.1"/>
</dbReference>
<dbReference type="Pfam" id="PF17389">
    <property type="entry name" value="Bac_rhamnosid6H"/>
    <property type="match status" value="1"/>
</dbReference>
<feature type="domain" description="Bacterial alpha-L-rhamnosidase N-terminal" evidence="7">
    <location>
        <begin position="313"/>
        <end position="482"/>
    </location>
</feature>
<dbReference type="InterPro" id="IPR013783">
    <property type="entry name" value="Ig-like_fold"/>
</dbReference>
<evidence type="ECO:0000313" key="11">
    <source>
        <dbReference type="Proteomes" id="UP001164390"/>
    </source>
</evidence>
<dbReference type="InterPro" id="IPR008928">
    <property type="entry name" value="6-hairpin_glycosidase_sf"/>
</dbReference>
<evidence type="ECO:0000259" key="8">
    <source>
        <dbReference type="Pfam" id="PF17389"/>
    </source>
</evidence>
<dbReference type="Pfam" id="PF25788">
    <property type="entry name" value="Ig_Rha78A_N"/>
    <property type="match status" value="1"/>
</dbReference>
<dbReference type="EMBL" id="CP094970">
    <property type="protein sequence ID" value="UYM04666.1"/>
    <property type="molecule type" value="Genomic_DNA"/>
</dbReference>
<dbReference type="PANTHER" id="PTHR33307">
    <property type="entry name" value="ALPHA-RHAMNOSIDASE (EUROFUNG)"/>
    <property type="match status" value="1"/>
</dbReference>
<dbReference type="Gene3D" id="2.60.120.260">
    <property type="entry name" value="Galactose-binding domain-like"/>
    <property type="match status" value="2"/>
</dbReference>
<dbReference type="InterPro" id="IPR008902">
    <property type="entry name" value="Rhamnosid_concanavalin"/>
</dbReference>
<dbReference type="GO" id="GO:0005975">
    <property type="term" value="P:carbohydrate metabolic process"/>
    <property type="evidence" value="ECO:0007669"/>
    <property type="project" value="InterPro"/>
</dbReference>
<reference evidence="10" key="1">
    <citation type="submission" date="2022-01" db="EMBL/GenBank/DDBJ databases">
        <title>Nocardioidaceae gen. sp. A5X3R13.</title>
        <authorList>
            <person name="Lopez Marin M.A."/>
            <person name="Uhlik O."/>
        </authorList>
    </citation>
    <scope>NUCLEOTIDE SEQUENCE</scope>
    <source>
        <strain evidence="10">A5X3R13</strain>
    </source>
</reference>
<dbReference type="AlphaFoldDB" id="A0AA46TG26"/>
<dbReference type="KEGG" id="sgrg:L0C25_19340"/>
<dbReference type="InterPro" id="IPR012341">
    <property type="entry name" value="6hp_glycosidase-like_sf"/>
</dbReference>
<evidence type="ECO:0000259" key="9">
    <source>
        <dbReference type="Pfam" id="PF17390"/>
    </source>
</evidence>
<dbReference type="SUPFAM" id="SSF48208">
    <property type="entry name" value="Six-hairpin glycosidases"/>
    <property type="match status" value="1"/>
</dbReference>
<evidence type="ECO:0000256" key="4">
    <source>
        <dbReference type="SAM" id="MobiDB-lite"/>
    </source>
</evidence>
<evidence type="ECO:0000256" key="2">
    <source>
        <dbReference type="ARBA" id="ARBA00012652"/>
    </source>
</evidence>
<feature type="domain" description="Alpha-L-rhamnosidase concanavalin-like" evidence="6">
    <location>
        <begin position="493"/>
        <end position="590"/>
    </location>
</feature>
<dbReference type="Pfam" id="PF17390">
    <property type="entry name" value="Bac_rhamnosid_C"/>
    <property type="match status" value="1"/>
</dbReference>
<protein>
    <recommendedName>
        <fullName evidence="2">alpha-L-rhamnosidase</fullName>
        <ecNumber evidence="2">3.2.1.40</ecNumber>
    </recommendedName>
</protein>
<evidence type="ECO:0000259" key="7">
    <source>
        <dbReference type="Pfam" id="PF08531"/>
    </source>
</evidence>
<dbReference type="Pfam" id="PF05592">
    <property type="entry name" value="Bac_rhamnosid"/>
    <property type="match status" value="1"/>
</dbReference>
<dbReference type="PANTHER" id="PTHR33307:SF6">
    <property type="entry name" value="ALPHA-RHAMNOSIDASE (EUROFUNG)-RELATED"/>
    <property type="match status" value="1"/>
</dbReference>
<dbReference type="InterPro" id="IPR035398">
    <property type="entry name" value="Bac_rhamnosid_C"/>
</dbReference>
<evidence type="ECO:0000256" key="5">
    <source>
        <dbReference type="SAM" id="SignalP"/>
    </source>
</evidence>
<evidence type="ECO:0000256" key="3">
    <source>
        <dbReference type="ARBA" id="ARBA00022801"/>
    </source>
</evidence>
<feature type="domain" description="Alpha-L-rhamnosidase C-terminal" evidence="9">
    <location>
        <begin position="934"/>
        <end position="1008"/>
    </location>
</feature>
<dbReference type="InterPro" id="IPR016007">
    <property type="entry name" value="Alpha_rhamnosid"/>
</dbReference>
<feature type="compositionally biased region" description="Polar residues" evidence="4">
    <location>
        <begin position="164"/>
        <end position="173"/>
    </location>
</feature>
<dbReference type="InterPro" id="IPR013737">
    <property type="entry name" value="Bac_rhamnosid_N"/>
</dbReference>
<dbReference type="Gene3D" id="2.60.40.10">
    <property type="entry name" value="Immunoglobulins"/>
    <property type="match status" value="1"/>
</dbReference>
<sequence>MRTRRLGIVVTLALTLTFVLAPSSSGATAPGGGVRAYALTSDHLTKPLGIDDRAPSFGWKLRSTKRSQAQSAYRVLVASSRSALARDDGDMWDSGKVESSESLQVTYEGSPLESRHRYYWKVMVWDASGAAAGWSAPSWFETGLLNADDWSAKWIAHDTELPLPTSNNQQNDPASLRSDHTLGQSLTTDRPFDSVGGSFPTWSTNDSDFTLTLRRGGPDGEVVAEKREADHPDNSWADLKLDSPAPAGDYYLEMSDLEGTAGWWSHTDDVYSEGQAYADGEPVAGDRTIRWNPTTEANAELTSQLRTTFDATKRVKSARLYSTALGIYDVAINGHEVADDRWAPGWTDYDKRTPYQTYDVTSLVKKGANALGARLSTGWYAGKIAIFGPNLYGKIPGLLTQLEITYTDGSTQRVVSDTSWKSTAGPVTHADILDGEEYDARRETPGWGKVGYDDGDWAPVVEKTDADTKLVAQSAPPVTVTQKMPVKKITEPTPDTYVLDLGQNLVGTVSLSLRGMKSGQKVRLRYGEEVNPDGTLYTENLRSARATDYYTARGRGVETYEPRYTFHGFRYVELTGLRHKPSKRDLVGKVLGTDAPMSGSFETSDPMLNQLQSNIVWSQRGNFLSVPTDCPQRDERMGWTGDINVFAPTAAFNMDVSTFLGDKWLQDLRDAQRPDGAVTDVVPYVPVVGAGNAGWGDAAVTVPYTVWQAYGDTSVIEESYDSMTAWVAYLKKNSDGLIRPDAGYGDWLNLDDNTPRDLIGTAYFAHVTKQLSEMAAAIGEDDDAETYAALADDVRDAFVEKYVGDDGALPGDAQAGYVLALSFELMPDDLVDVAADKLVANLERHDWHLATGFLGTPDLLPVLTRTGHTDVAYQLINQKTYPSWGYEVEKGATTIWERWDSIKPDGSFGDVSMNSFNHYAYGAVGNWMYQTIGGIQPDPSAPGYEHFTIAPHPGGGLDHAEASYESGYGTIGSQWARRHGRLMLEVRVPVGSTATVRIPATSVDAVTERGRPVAQAEGVSDLRVEDGTVVGELGSGTYRFTVKEDA</sequence>
<dbReference type="Pfam" id="PF08531">
    <property type="entry name" value="Bac_rhamnosid_N"/>
    <property type="match status" value="1"/>
</dbReference>
<comment type="catalytic activity">
    <reaction evidence="1">
        <text>Hydrolysis of terminal non-reducing alpha-L-rhamnose residues in alpha-L-rhamnosides.</text>
        <dbReference type="EC" id="3.2.1.40"/>
    </reaction>
</comment>
<keyword evidence="3 10" id="KW-0378">Hydrolase</keyword>
<dbReference type="Gene3D" id="2.60.420.10">
    <property type="entry name" value="Maltose phosphorylase, domain 3"/>
    <property type="match status" value="1"/>
</dbReference>
<dbReference type="GO" id="GO:0030596">
    <property type="term" value="F:alpha-L-rhamnosidase activity"/>
    <property type="evidence" value="ECO:0007669"/>
    <property type="project" value="UniProtKB-EC"/>
</dbReference>
<proteinExistence type="predicted"/>
<keyword evidence="5" id="KW-0732">Signal</keyword>
<name>A0AA46TG26_9ACTN</name>
<feature type="chain" id="PRO_5041258497" description="alpha-L-rhamnosidase" evidence="5">
    <location>
        <begin position="22"/>
        <end position="1046"/>
    </location>
</feature>
<feature type="region of interest" description="Disordered" evidence="4">
    <location>
        <begin position="161"/>
        <end position="200"/>
    </location>
</feature>
<evidence type="ECO:0000313" key="10">
    <source>
        <dbReference type="EMBL" id="UYM04666.1"/>
    </source>
</evidence>